<evidence type="ECO:0000313" key="4">
    <source>
        <dbReference type="EMBL" id="TWT86238.1"/>
    </source>
</evidence>
<feature type="transmembrane region" description="Helical" evidence="2">
    <location>
        <begin position="175"/>
        <end position="196"/>
    </location>
</feature>
<keyword evidence="2" id="KW-0472">Membrane</keyword>
<dbReference type="GO" id="GO:0006465">
    <property type="term" value="P:signal peptide processing"/>
    <property type="evidence" value="ECO:0007669"/>
    <property type="project" value="TreeGrafter"/>
</dbReference>
<protein>
    <submittedName>
        <fullName evidence="4">Type IV leader peptidase family protein</fullName>
    </submittedName>
</protein>
<organism evidence="4 5">
    <name type="scientific">Neorhodopirellula pilleata</name>
    <dbReference type="NCBI Taxonomy" id="2714738"/>
    <lineage>
        <taxon>Bacteria</taxon>
        <taxon>Pseudomonadati</taxon>
        <taxon>Planctomycetota</taxon>
        <taxon>Planctomycetia</taxon>
        <taxon>Pirellulales</taxon>
        <taxon>Pirellulaceae</taxon>
        <taxon>Neorhodopirellula</taxon>
    </lineage>
</organism>
<evidence type="ECO:0000256" key="2">
    <source>
        <dbReference type="SAM" id="Phobius"/>
    </source>
</evidence>
<comment type="caution">
    <text evidence="4">The sequence shown here is derived from an EMBL/GenBank/DDBJ whole genome shotgun (WGS) entry which is preliminary data.</text>
</comment>
<feature type="transmembrane region" description="Helical" evidence="2">
    <location>
        <begin position="344"/>
        <end position="364"/>
    </location>
</feature>
<feature type="transmembrane region" description="Helical" evidence="2">
    <location>
        <begin position="142"/>
        <end position="163"/>
    </location>
</feature>
<feature type="transmembrane region" description="Helical" evidence="2">
    <location>
        <begin position="291"/>
        <end position="310"/>
    </location>
</feature>
<proteinExistence type="inferred from homology"/>
<feature type="domain" description="Prepilin type IV endopeptidase peptidase" evidence="3">
    <location>
        <begin position="271"/>
        <end position="358"/>
    </location>
</feature>
<keyword evidence="5" id="KW-1185">Reference proteome</keyword>
<gene>
    <name evidence="4" type="ORF">Pla100_61480</name>
</gene>
<dbReference type="GO" id="GO:0004190">
    <property type="term" value="F:aspartic-type endopeptidase activity"/>
    <property type="evidence" value="ECO:0007669"/>
    <property type="project" value="InterPro"/>
</dbReference>
<keyword evidence="2" id="KW-1133">Transmembrane helix</keyword>
<dbReference type="InterPro" id="IPR000045">
    <property type="entry name" value="Prepilin_IV_endopep_pep"/>
</dbReference>
<accession>A0A5C5ZGG2</accession>
<feature type="transmembrane region" description="Helical" evidence="2">
    <location>
        <begin position="322"/>
        <end position="338"/>
    </location>
</feature>
<dbReference type="PANTHER" id="PTHR30487:SF0">
    <property type="entry name" value="PREPILIN LEADER PEPTIDASE_N-METHYLTRANSFERASE-RELATED"/>
    <property type="match status" value="1"/>
</dbReference>
<dbReference type="PANTHER" id="PTHR30487">
    <property type="entry name" value="TYPE 4 PREPILIN-LIKE PROTEINS LEADER PEPTIDE-PROCESSING ENZYME"/>
    <property type="match status" value="1"/>
</dbReference>
<name>A0A5C5ZGG2_9BACT</name>
<dbReference type="GO" id="GO:0005886">
    <property type="term" value="C:plasma membrane"/>
    <property type="evidence" value="ECO:0007669"/>
    <property type="project" value="TreeGrafter"/>
</dbReference>
<evidence type="ECO:0000259" key="3">
    <source>
        <dbReference type="Pfam" id="PF01478"/>
    </source>
</evidence>
<reference evidence="4 5" key="1">
    <citation type="submission" date="2019-02" db="EMBL/GenBank/DDBJ databases">
        <title>Deep-cultivation of Planctomycetes and their phenomic and genomic characterization uncovers novel biology.</title>
        <authorList>
            <person name="Wiegand S."/>
            <person name="Jogler M."/>
            <person name="Boedeker C."/>
            <person name="Pinto D."/>
            <person name="Vollmers J."/>
            <person name="Rivas-Marin E."/>
            <person name="Kohn T."/>
            <person name="Peeters S.H."/>
            <person name="Heuer A."/>
            <person name="Rast P."/>
            <person name="Oberbeckmann S."/>
            <person name="Bunk B."/>
            <person name="Jeske O."/>
            <person name="Meyerdierks A."/>
            <person name="Storesund J.E."/>
            <person name="Kallscheuer N."/>
            <person name="Luecker S."/>
            <person name="Lage O.M."/>
            <person name="Pohl T."/>
            <person name="Merkel B.J."/>
            <person name="Hornburger P."/>
            <person name="Mueller R.-W."/>
            <person name="Bruemmer F."/>
            <person name="Labrenz M."/>
            <person name="Spormann A.M."/>
            <person name="Op Den Camp H."/>
            <person name="Overmann J."/>
            <person name="Amann R."/>
            <person name="Jetten M.S.M."/>
            <person name="Mascher T."/>
            <person name="Medema M.H."/>
            <person name="Devos D.P."/>
            <person name="Kaster A.-K."/>
            <person name="Ovreas L."/>
            <person name="Rohde M."/>
            <person name="Galperin M.Y."/>
            <person name="Jogler C."/>
        </authorList>
    </citation>
    <scope>NUCLEOTIDE SEQUENCE [LARGE SCALE GENOMIC DNA]</scope>
    <source>
        <strain evidence="4 5">Pla100</strain>
    </source>
</reference>
<evidence type="ECO:0000256" key="1">
    <source>
        <dbReference type="ARBA" id="ARBA00005801"/>
    </source>
</evidence>
<evidence type="ECO:0000313" key="5">
    <source>
        <dbReference type="Proteomes" id="UP000316213"/>
    </source>
</evidence>
<feature type="transmembrane region" description="Helical" evidence="2">
    <location>
        <begin position="22"/>
        <end position="44"/>
    </location>
</feature>
<sequence>MLGIFDAPVQAWLNSPPMMTTIILTIFGLVCGAIANFVITTLCWEPRPISPWVNLAAWPLDEDRRRTADQLPPRSFLDRVPVLGWIRLRRETPLHGRGFWIRPLLIELTLAFGFVWMHQAYLDGQLLPNKINPAALAQCQPWMSLVFFFHAILLALMVAATFIDFDERTIPDAITIPGTLFALVIAACSPFVFLPGELSTGIAPTTLQHPLELTPGWMGGRGFAIGLVIWTTWCFALADRRVILRRGWAKAVTYFLARLVRHPSWKVLMAIWLAGLIAITGVYWIGGANWLGLITSLVGLATGGGIIWAVRLVGSWAMRMEAMGFGDVTLMAMVGAFVGWQASIIAFFLAPIAAIVIVLVRYVITRDHQTPFGPYLCAGTALTVYFWDDVYNLNFRITIALMGDMLVWFSLGTLGALAALLWIMRLFKERFIYD</sequence>
<feature type="transmembrane region" description="Helical" evidence="2">
    <location>
        <begin position="216"/>
        <end position="238"/>
    </location>
</feature>
<dbReference type="Proteomes" id="UP000316213">
    <property type="component" value="Unassembled WGS sequence"/>
</dbReference>
<feature type="transmembrane region" description="Helical" evidence="2">
    <location>
        <begin position="267"/>
        <end position="285"/>
    </location>
</feature>
<keyword evidence="2" id="KW-0812">Transmembrane</keyword>
<dbReference type="InterPro" id="IPR050882">
    <property type="entry name" value="Prepilin_peptidase/N-MTase"/>
</dbReference>
<dbReference type="AlphaFoldDB" id="A0A5C5ZGG2"/>
<feature type="transmembrane region" description="Helical" evidence="2">
    <location>
        <begin position="371"/>
        <end position="387"/>
    </location>
</feature>
<dbReference type="EMBL" id="SJPM01000038">
    <property type="protein sequence ID" value="TWT86238.1"/>
    <property type="molecule type" value="Genomic_DNA"/>
</dbReference>
<dbReference type="Pfam" id="PF01478">
    <property type="entry name" value="Peptidase_A24"/>
    <property type="match status" value="1"/>
</dbReference>
<feature type="transmembrane region" description="Helical" evidence="2">
    <location>
        <begin position="407"/>
        <end position="427"/>
    </location>
</feature>
<feature type="transmembrane region" description="Helical" evidence="2">
    <location>
        <begin position="99"/>
        <end position="122"/>
    </location>
</feature>
<comment type="similarity">
    <text evidence="1">Belongs to the peptidase A24 family.</text>
</comment>
<dbReference type="Gene3D" id="1.20.120.1220">
    <property type="match status" value="2"/>
</dbReference>